<protein>
    <submittedName>
        <fullName evidence="1">Uncharacterized protein</fullName>
    </submittedName>
</protein>
<dbReference type="EMBL" id="JAAALK010000285">
    <property type="protein sequence ID" value="KAG8066861.1"/>
    <property type="molecule type" value="Genomic_DNA"/>
</dbReference>
<reference evidence="1" key="2">
    <citation type="submission" date="2021-02" db="EMBL/GenBank/DDBJ databases">
        <authorList>
            <person name="Kimball J.A."/>
            <person name="Haas M.W."/>
            <person name="Macchietto M."/>
            <person name="Kono T."/>
            <person name="Duquette J."/>
            <person name="Shao M."/>
        </authorList>
    </citation>
    <scope>NUCLEOTIDE SEQUENCE</scope>
    <source>
        <tissue evidence="1">Fresh leaf tissue</tissue>
    </source>
</reference>
<dbReference type="AlphaFoldDB" id="A0A8J5T4G7"/>
<name>A0A8J5T4G7_ZIZPA</name>
<evidence type="ECO:0000313" key="2">
    <source>
        <dbReference type="Proteomes" id="UP000729402"/>
    </source>
</evidence>
<dbReference type="Proteomes" id="UP000729402">
    <property type="component" value="Unassembled WGS sequence"/>
</dbReference>
<gene>
    <name evidence="1" type="ORF">GUJ93_ZPchr0004g38766</name>
</gene>
<evidence type="ECO:0000313" key="1">
    <source>
        <dbReference type="EMBL" id="KAG8066861.1"/>
    </source>
</evidence>
<accession>A0A8J5T4G7</accession>
<keyword evidence="2" id="KW-1185">Reference proteome</keyword>
<proteinExistence type="predicted"/>
<comment type="caution">
    <text evidence="1">The sequence shown here is derived from an EMBL/GenBank/DDBJ whole genome shotgun (WGS) entry which is preliminary data.</text>
</comment>
<sequence>MYTVYTMEADKNFKGGEWGRIEKWRKRLVTDLRGIGDGRRQPAAAQGDGLVGLPGLDLGQQESFSGQCLLFK</sequence>
<organism evidence="1 2">
    <name type="scientific">Zizania palustris</name>
    <name type="common">Northern wild rice</name>
    <dbReference type="NCBI Taxonomy" id="103762"/>
    <lineage>
        <taxon>Eukaryota</taxon>
        <taxon>Viridiplantae</taxon>
        <taxon>Streptophyta</taxon>
        <taxon>Embryophyta</taxon>
        <taxon>Tracheophyta</taxon>
        <taxon>Spermatophyta</taxon>
        <taxon>Magnoliopsida</taxon>
        <taxon>Liliopsida</taxon>
        <taxon>Poales</taxon>
        <taxon>Poaceae</taxon>
        <taxon>BOP clade</taxon>
        <taxon>Oryzoideae</taxon>
        <taxon>Oryzeae</taxon>
        <taxon>Zizaniinae</taxon>
        <taxon>Zizania</taxon>
    </lineage>
</organism>
<reference evidence="1" key="1">
    <citation type="journal article" date="2021" name="bioRxiv">
        <title>Whole Genome Assembly and Annotation of Northern Wild Rice, Zizania palustris L., Supports a Whole Genome Duplication in the Zizania Genus.</title>
        <authorList>
            <person name="Haas M."/>
            <person name="Kono T."/>
            <person name="Macchietto M."/>
            <person name="Millas R."/>
            <person name="McGilp L."/>
            <person name="Shao M."/>
            <person name="Duquette J."/>
            <person name="Hirsch C.N."/>
            <person name="Kimball J."/>
        </authorList>
    </citation>
    <scope>NUCLEOTIDE SEQUENCE</scope>
    <source>
        <tissue evidence="1">Fresh leaf tissue</tissue>
    </source>
</reference>